<protein>
    <submittedName>
        <fullName evidence="4">UDP-glucuronate 4-epimerase</fullName>
    </submittedName>
</protein>
<dbReference type="RefSeq" id="WP_068309314.1">
    <property type="nucleotide sequence ID" value="NZ_FNAK01000008.1"/>
</dbReference>
<feature type="compositionally biased region" description="Low complexity" evidence="2">
    <location>
        <begin position="246"/>
        <end position="257"/>
    </location>
</feature>
<dbReference type="Pfam" id="PF01370">
    <property type="entry name" value="Epimerase"/>
    <property type="match status" value="1"/>
</dbReference>
<keyword evidence="1" id="KW-0520">NAD</keyword>
<keyword evidence="5" id="KW-1185">Reference proteome</keyword>
<organism evidence="4 5">
    <name type="scientific">Kordiimonas lacus</name>
    <dbReference type="NCBI Taxonomy" id="637679"/>
    <lineage>
        <taxon>Bacteria</taxon>
        <taxon>Pseudomonadati</taxon>
        <taxon>Pseudomonadota</taxon>
        <taxon>Alphaproteobacteria</taxon>
        <taxon>Kordiimonadales</taxon>
        <taxon>Kordiimonadaceae</taxon>
        <taxon>Kordiimonas</taxon>
    </lineage>
</organism>
<dbReference type="Gene3D" id="3.40.50.720">
    <property type="entry name" value="NAD(P)-binding Rossmann-like Domain"/>
    <property type="match status" value="1"/>
</dbReference>
<name>A0A1G7EGW4_9PROT</name>
<reference evidence="4 5" key="1">
    <citation type="submission" date="2016-10" db="EMBL/GenBank/DDBJ databases">
        <authorList>
            <person name="de Groot N.N."/>
        </authorList>
    </citation>
    <scope>NUCLEOTIDE SEQUENCE [LARGE SCALE GENOMIC DNA]</scope>
    <source>
        <strain evidence="4 5">CGMCC 1.9109</strain>
    </source>
</reference>
<accession>A0A1G7EGW4</accession>
<dbReference type="InterPro" id="IPR001509">
    <property type="entry name" value="Epimerase_deHydtase"/>
</dbReference>
<feature type="domain" description="NAD-dependent epimerase/dehydratase" evidence="3">
    <location>
        <begin position="4"/>
        <end position="239"/>
    </location>
</feature>
<evidence type="ECO:0000256" key="1">
    <source>
        <dbReference type="ARBA" id="ARBA00023027"/>
    </source>
</evidence>
<dbReference type="EMBL" id="FNAK01000008">
    <property type="protein sequence ID" value="SDE62695.1"/>
    <property type="molecule type" value="Genomic_DNA"/>
</dbReference>
<proteinExistence type="predicted"/>
<dbReference type="STRING" id="637679.GCA_001550055_00942"/>
<gene>
    <name evidence="4" type="ORF">SAMN04488071_3435</name>
</gene>
<sequence>MKLLVTGAAGFIGSHVCLHLLARGDEVVGLDNLNDYYDVSLKEARLARVVEAGGDRFTFVKMNLEDREGMAKLFADEKFDGVINLAAQAGVRHSLDAPFDYIDSNITGFLTVLEGCRHTNVKHLVYASTSSVYGANTNMPFSVENPADHQVALYGATKRANELMAHSYSHLFGIPTTGLRFFTVYGPWGRPDMALFLFTKAILAGEPIDVFNGGNHRRDFTYIDDIVRGVVSTLDTPAKPDPDWDSANPSPRSSNAPWRIHNIGGGQPVELMRFIELLEEALGIEAKKNFLPMQPGDVPETSASVETLVAATGYKPDTPVEVGVRNFVTWYRDFYGV</sequence>
<evidence type="ECO:0000256" key="2">
    <source>
        <dbReference type="SAM" id="MobiDB-lite"/>
    </source>
</evidence>
<dbReference type="Proteomes" id="UP000183685">
    <property type="component" value="Unassembled WGS sequence"/>
</dbReference>
<dbReference type="SUPFAM" id="SSF51735">
    <property type="entry name" value="NAD(P)-binding Rossmann-fold domains"/>
    <property type="match status" value="1"/>
</dbReference>
<dbReference type="OrthoDB" id="9801785at2"/>
<dbReference type="PRINTS" id="PR01713">
    <property type="entry name" value="NUCEPIMERASE"/>
</dbReference>
<dbReference type="PANTHER" id="PTHR43574">
    <property type="entry name" value="EPIMERASE-RELATED"/>
    <property type="match status" value="1"/>
</dbReference>
<feature type="region of interest" description="Disordered" evidence="2">
    <location>
        <begin position="237"/>
        <end position="257"/>
    </location>
</feature>
<evidence type="ECO:0000259" key="3">
    <source>
        <dbReference type="Pfam" id="PF01370"/>
    </source>
</evidence>
<dbReference type="AlphaFoldDB" id="A0A1G7EGW4"/>
<dbReference type="InterPro" id="IPR036291">
    <property type="entry name" value="NAD(P)-bd_dom_sf"/>
</dbReference>
<evidence type="ECO:0000313" key="4">
    <source>
        <dbReference type="EMBL" id="SDE62695.1"/>
    </source>
</evidence>
<evidence type="ECO:0000313" key="5">
    <source>
        <dbReference type="Proteomes" id="UP000183685"/>
    </source>
</evidence>
<dbReference type="CDD" id="cd05253">
    <property type="entry name" value="UDP_GE_SDE_e"/>
    <property type="match status" value="1"/>
</dbReference>